<name>A0A7X8YG60_9VIBR</name>
<sequence length="74" mass="8732">MLWETLERVNRLREQAMADPNFVKAAKAHEKAIAKQDNVVQPNIRRRKAKNKPRKLADIYEQTEFTHIGDHTQH</sequence>
<keyword evidence="2" id="KW-1185">Reference proteome</keyword>
<dbReference type="Proteomes" id="UP000535589">
    <property type="component" value="Unassembled WGS sequence"/>
</dbReference>
<dbReference type="EMBL" id="JABAIK010000005">
    <property type="protein sequence ID" value="NLS12623.1"/>
    <property type="molecule type" value="Genomic_DNA"/>
</dbReference>
<comment type="caution">
    <text evidence="1">The sequence shown here is derived from an EMBL/GenBank/DDBJ whole genome shotgun (WGS) entry which is preliminary data.</text>
</comment>
<proteinExistence type="predicted"/>
<evidence type="ECO:0000313" key="2">
    <source>
        <dbReference type="Proteomes" id="UP000535589"/>
    </source>
</evidence>
<gene>
    <name evidence="1" type="ORF">HGP28_06860</name>
</gene>
<accession>A0A7X8YG60</accession>
<organism evidence="1 2">
    <name type="scientific">Vibrio agarilyticus</name>
    <dbReference type="NCBI Taxonomy" id="2726741"/>
    <lineage>
        <taxon>Bacteria</taxon>
        <taxon>Pseudomonadati</taxon>
        <taxon>Pseudomonadota</taxon>
        <taxon>Gammaproteobacteria</taxon>
        <taxon>Vibrionales</taxon>
        <taxon>Vibrionaceae</taxon>
        <taxon>Vibrio</taxon>
    </lineage>
</organism>
<protein>
    <submittedName>
        <fullName evidence="1">Uncharacterized protein</fullName>
    </submittedName>
</protein>
<reference evidence="1 2" key="1">
    <citation type="submission" date="2020-04" db="EMBL/GenBank/DDBJ databases">
        <title>Vibrio sp. SM6, a novel species isolated from seawater.</title>
        <authorList>
            <person name="Wang X."/>
        </authorList>
    </citation>
    <scope>NUCLEOTIDE SEQUENCE [LARGE SCALE GENOMIC DNA]</scope>
    <source>
        <strain evidence="1 2">SM6</strain>
    </source>
</reference>
<dbReference type="AlphaFoldDB" id="A0A7X8YG60"/>
<dbReference type="RefSeq" id="WP_168835708.1">
    <property type="nucleotide sequence ID" value="NZ_JABAIK010000005.1"/>
</dbReference>
<evidence type="ECO:0000313" key="1">
    <source>
        <dbReference type="EMBL" id="NLS12623.1"/>
    </source>
</evidence>